<reference evidence="1" key="1">
    <citation type="submission" date="2021-06" db="EMBL/GenBank/DDBJ databases">
        <title>Parelaphostrongylus tenuis whole genome reference sequence.</title>
        <authorList>
            <person name="Garwood T.J."/>
            <person name="Larsen P.A."/>
            <person name="Fountain-Jones N.M."/>
            <person name="Garbe J.R."/>
            <person name="Macchietto M.G."/>
            <person name="Kania S.A."/>
            <person name="Gerhold R.W."/>
            <person name="Richards J.E."/>
            <person name="Wolf T.M."/>
        </authorList>
    </citation>
    <scope>NUCLEOTIDE SEQUENCE</scope>
    <source>
        <strain evidence="1">MNPRO001-30</strain>
        <tissue evidence="1">Meninges</tissue>
    </source>
</reference>
<protein>
    <submittedName>
        <fullName evidence="1">Uncharacterized protein</fullName>
    </submittedName>
</protein>
<evidence type="ECO:0000313" key="1">
    <source>
        <dbReference type="EMBL" id="KAJ1353097.1"/>
    </source>
</evidence>
<dbReference type="EMBL" id="JAHQIW010001600">
    <property type="protein sequence ID" value="KAJ1353097.1"/>
    <property type="molecule type" value="Genomic_DNA"/>
</dbReference>
<accession>A0AAD5QJT0</accession>
<evidence type="ECO:0000313" key="2">
    <source>
        <dbReference type="Proteomes" id="UP001196413"/>
    </source>
</evidence>
<gene>
    <name evidence="1" type="ORF">KIN20_009652</name>
</gene>
<name>A0AAD5QJT0_PARTN</name>
<proteinExistence type="predicted"/>
<organism evidence="1 2">
    <name type="scientific">Parelaphostrongylus tenuis</name>
    <name type="common">Meningeal worm</name>
    <dbReference type="NCBI Taxonomy" id="148309"/>
    <lineage>
        <taxon>Eukaryota</taxon>
        <taxon>Metazoa</taxon>
        <taxon>Ecdysozoa</taxon>
        <taxon>Nematoda</taxon>
        <taxon>Chromadorea</taxon>
        <taxon>Rhabditida</taxon>
        <taxon>Rhabditina</taxon>
        <taxon>Rhabditomorpha</taxon>
        <taxon>Strongyloidea</taxon>
        <taxon>Metastrongylidae</taxon>
        <taxon>Parelaphostrongylus</taxon>
    </lineage>
</organism>
<keyword evidence="2" id="KW-1185">Reference proteome</keyword>
<dbReference type="AlphaFoldDB" id="A0AAD5QJT0"/>
<dbReference type="Proteomes" id="UP001196413">
    <property type="component" value="Unassembled WGS sequence"/>
</dbReference>
<comment type="caution">
    <text evidence="1">The sequence shown here is derived from an EMBL/GenBank/DDBJ whole genome shotgun (WGS) entry which is preliminary data.</text>
</comment>
<sequence length="131" mass="15265">MYVGSKGGNDPKQRLFLYEEVLECQRRRGLHFSPEQIRPLLNSVLANYDAMLQYKSQMQYYLFNMQIQLFAALVRMRTFYGKLYPAFHAAQSVADHLIEMQETGSREDLSDTIEKLRSIVENLKPALPTLE</sequence>